<keyword evidence="5" id="KW-1185">Reference proteome</keyword>
<dbReference type="CDD" id="cd05237">
    <property type="entry name" value="UDP_invert_4-6DH_SDR_e"/>
    <property type="match status" value="1"/>
</dbReference>
<dbReference type="SUPFAM" id="SSF51735">
    <property type="entry name" value="NAD(P)-binding Rossmann-fold domains"/>
    <property type="match status" value="2"/>
</dbReference>
<dbReference type="InterPro" id="IPR057326">
    <property type="entry name" value="KR_dom"/>
</dbReference>
<keyword evidence="2" id="KW-0472">Membrane</keyword>
<dbReference type="InterPro" id="IPR003869">
    <property type="entry name" value="Polysac_CapD-like"/>
</dbReference>
<dbReference type="InterPro" id="IPR051203">
    <property type="entry name" value="Polysaccharide_Synthase-Rel"/>
</dbReference>
<evidence type="ECO:0000256" key="1">
    <source>
        <dbReference type="ARBA" id="ARBA00007430"/>
    </source>
</evidence>
<dbReference type="Gene3D" id="3.40.50.720">
    <property type="entry name" value="NAD(P)-binding Rossmann-like Domain"/>
    <property type="match status" value="2"/>
</dbReference>
<keyword evidence="2" id="KW-0812">Transmembrane</keyword>
<dbReference type="Proteomes" id="UP001596298">
    <property type="component" value="Unassembled WGS sequence"/>
</dbReference>
<dbReference type="PANTHER" id="PTHR43318">
    <property type="entry name" value="UDP-N-ACETYLGLUCOSAMINE 4,6-DEHYDRATASE"/>
    <property type="match status" value="1"/>
</dbReference>
<feature type="transmembrane region" description="Helical" evidence="2">
    <location>
        <begin position="126"/>
        <end position="146"/>
    </location>
</feature>
<evidence type="ECO:0000313" key="5">
    <source>
        <dbReference type="Proteomes" id="UP001596298"/>
    </source>
</evidence>
<keyword evidence="2" id="KW-1133">Transmembrane helix</keyword>
<dbReference type="SMART" id="SM00822">
    <property type="entry name" value="PKS_KR"/>
    <property type="match status" value="1"/>
</dbReference>
<feature type="transmembrane region" description="Helical" evidence="2">
    <location>
        <begin position="63"/>
        <end position="86"/>
    </location>
</feature>
<dbReference type="PANTHER" id="PTHR43318:SF1">
    <property type="entry name" value="POLYSACCHARIDE BIOSYNTHESIS PROTEIN EPSC-RELATED"/>
    <property type="match status" value="1"/>
</dbReference>
<gene>
    <name evidence="4" type="ORF">ACFQDH_10855</name>
</gene>
<proteinExistence type="inferred from homology"/>
<accession>A0ABW2AG61</accession>
<dbReference type="RefSeq" id="WP_382401170.1">
    <property type="nucleotide sequence ID" value="NZ_JBHSWH010000001.1"/>
</dbReference>
<feature type="transmembrane region" description="Helical" evidence="2">
    <location>
        <begin position="98"/>
        <end position="120"/>
    </location>
</feature>
<reference evidence="5" key="1">
    <citation type="journal article" date="2019" name="Int. J. Syst. Evol. Microbiol.">
        <title>The Global Catalogue of Microorganisms (GCM) 10K type strain sequencing project: providing services to taxonomists for standard genome sequencing and annotation.</title>
        <authorList>
            <consortium name="The Broad Institute Genomics Platform"/>
            <consortium name="The Broad Institute Genome Sequencing Center for Infectious Disease"/>
            <person name="Wu L."/>
            <person name="Ma J."/>
        </authorList>
    </citation>
    <scope>NUCLEOTIDE SEQUENCE [LARGE SCALE GENOMIC DNA]</scope>
    <source>
        <strain evidence="5">CCUG 58127</strain>
    </source>
</reference>
<dbReference type="Pfam" id="PF02719">
    <property type="entry name" value="Polysacc_synt_2"/>
    <property type="match status" value="1"/>
</dbReference>
<sequence length="621" mass="66631">MPDSAPADHAVRAPSALLGSSARERTVQTAWAGADAMLVVVATFWAAWLRYDFDVADSANTAVVKFAIVAAAAYLIAGILVGPYRIDHVRGSFEETVAIGYAIVLTATVLILLALLSPWFPAVPRSLAVMVPALALIGMFTLRFVIRSYRWGRTATADGVERVIIFGAGDGGRRLVRAMQRDNDSHYAPIAILDDDPRKRRLKIDGVSVKGGRNDLMTVASISGATSLVIASPSADADLVRALREDAQRAGLGVLILPTVNELLGHRPQHQDLRRLNLEDLLGRRPVSLDETAIAASISGRTVLVTGAGGSIGSELARQIARFGPERLILLDRDESALHAVQMSLTGRALLDDGTLALADIRDLDALRRVFTREQPDMVFHAAALKHLTLLEQFPLEAWKTNVLGTLNVLQAAQEAGVETLVNVSTDKAANPSCVLGYSKRLAERLTASFAHQVDGTWVSVRFGNVLGSRGSVISAFTAQIERGGPITVTHPDVERYFMLIPEASQLVLQAAAIGSDGQVMVLEMGSPVKIVDVARTLIDLSGKKDVDIVYTGLRPGEKLSEELFTPGEDIQKSSHPLIDYVSVPSLSPSTVLTADPVDGVTALSRMRHEAATATHVREQA</sequence>
<feature type="transmembrane region" description="Helical" evidence="2">
    <location>
        <begin position="30"/>
        <end position="51"/>
    </location>
</feature>
<comment type="similarity">
    <text evidence="1">Belongs to the polysaccharide synthase family.</text>
</comment>
<organism evidence="4 5">
    <name type="scientific">Flexivirga alba</name>
    <dbReference type="NCBI Taxonomy" id="702742"/>
    <lineage>
        <taxon>Bacteria</taxon>
        <taxon>Bacillati</taxon>
        <taxon>Actinomycetota</taxon>
        <taxon>Actinomycetes</taxon>
        <taxon>Micrococcales</taxon>
        <taxon>Dermacoccaceae</taxon>
        <taxon>Flexivirga</taxon>
    </lineage>
</organism>
<dbReference type="EMBL" id="JBHSWH010000001">
    <property type="protein sequence ID" value="MFC6705752.1"/>
    <property type="molecule type" value="Genomic_DNA"/>
</dbReference>
<dbReference type="Pfam" id="PF13727">
    <property type="entry name" value="CoA_binding_3"/>
    <property type="match status" value="1"/>
</dbReference>
<dbReference type="InterPro" id="IPR036291">
    <property type="entry name" value="NAD(P)-bd_dom_sf"/>
</dbReference>
<feature type="domain" description="Ketoreductase" evidence="3">
    <location>
        <begin position="301"/>
        <end position="457"/>
    </location>
</feature>
<evidence type="ECO:0000259" key="3">
    <source>
        <dbReference type="SMART" id="SM00822"/>
    </source>
</evidence>
<protein>
    <submittedName>
        <fullName evidence="4">Polysaccharide biosynthesis protein</fullName>
    </submittedName>
</protein>
<name>A0ABW2AG61_9MICO</name>
<comment type="caution">
    <text evidence="4">The sequence shown here is derived from an EMBL/GenBank/DDBJ whole genome shotgun (WGS) entry which is preliminary data.</text>
</comment>
<evidence type="ECO:0000256" key="2">
    <source>
        <dbReference type="SAM" id="Phobius"/>
    </source>
</evidence>
<evidence type="ECO:0000313" key="4">
    <source>
        <dbReference type="EMBL" id="MFC6705752.1"/>
    </source>
</evidence>